<dbReference type="InterPro" id="IPR038765">
    <property type="entry name" value="Papain-like_cys_pep_sf"/>
</dbReference>
<keyword evidence="3 8" id="KW-0732">Signal</keyword>
<evidence type="ECO:0000256" key="4">
    <source>
        <dbReference type="ARBA" id="ARBA00022801"/>
    </source>
</evidence>
<keyword evidence="4" id="KW-0378">Hydrolase</keyword>
<evidence type="ECO:0000256" key="2">
    <source>
        <dbReference type="ARBA" id="ARBA00022670"/>
    </source>
</evidence>
<dbReference type="SMART" id="SM00848">
    <property type="entry name" value="Inhibitor_I29"/>
    <property type="match status" value="1"/>
</dbReference>
<dbReference type="EMBL" id="CAJOAZ010001618">
    <property type="protein sequence ID" value="CAF3836912.1"/>
    <property type="molecule type" value="Genomic_DNA"/>
</dbReference>
<evidence type="ECO:0000256" key="8">
    <source>
        <dbReference type="SAM" id="SignalP"/>
    </source>
</evidence>
<dbReference type="Gene3D" id="3.90.70.10">
    <property type="entry name" value="Cysteine proteinases"/>
    <property type="match status" value="1"/>
</dbReference>
<reference evidence="15" key="1">
    <citation type="submission" date="2021-02" db="EMBL/GenBank/DDBJ databases">
        <authorList>
            <person name="Nowell W R."/>
        </authorList>
    </citation>
    <scope>NUCLEOTIDE SEQUENCE</scope>
</reference>
<keyword evidence="7" id="KW-1015">Disulfide bond</keyword>
<comment type="caution">
    <text evidence="15">The sequence shown here is derived from an EMBL/GenBank/DDBJ whole genome shotgun (WGS) entry which is preliminary data.</text>
</comment>
<dbReference type="FunFam" id="2.40.50.170:FF:000001">
    <property type="entry name" value="Cathepsin L1"/>
    <property type="match status" value="1"/>
</dbReference>
<dbReference type="GO" id="GO:0006508">
    <property type="term" value="P:proteolysis"/>
    <property type="evidence" value="ECO:0007669"/>
    <property type="project" value="UniProtKB-KW"/>
</dbReference>
<dbReference type="GO" id="GO:0031410">
    <property type="term" value="C:cytoplasmic vesicle"/>
    <property type="evidence" value="ECO:0007669"/>
    <property type="project" value="UniProtKB-ARBA"/>
</dbReference>
<dbReference type="GO" id="GO:0012505">
    <property type="term" value="C:endomembrane system"/>
    <property type="evidence" value="ECO:0007669"/>
    <property type="project" value="UniProtKB-ARBA"/>
</dbReference>
<evidence type="ECO:0000313" key="17">
    <source>
        <dbReference type="Proteomes" id="UP000663868"/>
    </source>
</evidence>
<dbReference type="EMBL" id="CAJNOG010001927">
    <property type="protein sequence ID" value="CAF1480165.1"/>
    <property type="molecule type" value="Genomic_DNA"/>
</dbReference>
<evidence type="ECO:0000313" key="16">
    <source>
        <dbReference type="EMBL" id="CAF4118432.1"/>
    </source>
</evidence>
<dbReference type="EMBL" id="CAJOBB010002067">
    <property type="protein sequence ID" value="CAF3934814.1"/>
    <property type="molecule type" value="Genomic_DNA"/>
</dbReference>
<evidence type="ECO:0000259" key="10">
    <source>
        <dbReference type="SMART" id="SM00848"/>
    </source>
</evidence>
<keyword evidence="2" id="KW-0645">Protease</keyword>
<dbReference type="PRINTS" id="PR00705">
    <property type="entry name" value="PAPAIN"/>
</dbReference>
<evidence type="ECO:0000256" key="7">
    <source>
        <dbReference type="ARBA" id="ARBA00023157"/>
    </source>
</evidence>
<feature type="domain" description="Peptidase C1A papain C-terminal" evidence="9">
    <location>
        <begin position="118"/>
        <end position="333"/>
    </location>
</feature>
<keyword evidence="5" id="KW-0788">Thiol protease</keyword>
<dbReference type="CDD" id="cd02248">
    <property type="entry name" value="Peptidase_C1A"/>
    <property type="match status" value="1"/>
</dbReference>
<dbReference type="EMBL" id="CAJNOE010001334">
    <property type="protein sequence ID" value="CAF1413559.1"/>
    <property type="molecule type" value="Genomic_DNA"/>
</dbReference>
<dbReference type="Proteomes" id="UP000663844">
    <property type="component" value="Unassembled WGS sequence"/>
</dbReference>
<dbReference type="Proteomes" id="UP000663845">
    <property type="component" value="Unassembled WGS sequence"/>
</dbReference>
<evidence type="ECO:0000256" key="5">
    <source>
        <dbReference type="ARBA" id="ARBA00022807"/>
    </source>
</evidence>
<feature type="domain" description="Cathepsin propeptide inhibitor" evidence="10">
    <location>
        <begin position="28"/>
        <end position="88"/>
    </location>
</feature>
<evidence type="ECO:0000256" key="1">
    <source>
        <dbReference type="ARBA" id="ARBA00008455"/>
    </source>
</evidence>
<evidence type="ECO:0000256" key="6">
    <source>
        <dbReference type="ARBA" id="ARBA00023145"/>
    </source>
</evidence>
<dbReference type="GO" id="GO:0005767">
    <property type="term" value="C:secondary lysosome"/>
    <property type="evidence" value="ECO:0007669"/>
    <property type="project" value="UniProtKB-ARBA"/>
</dbReference>
<dbReference type="Proteomes" id="UP000663881">
    <property type="component" value="Unassembled WGS sequence"/>
</dbReference>
<dbReference type="AlphaFoldDB" id="A0A819JX99"/>
<dbReference type="FunFam" id="3.90.70.10:FF:000006">
    <property type="entry name" value="Cathepsin S"/>
    <property type="match status" value="1"/>
</dbReference>
<gene>
    <name evidence="11" type="ORF">IZO911_LOCUS40220</name>
    <name evidence="12" type="ORF">JYZ213_LOCUS42324</name>
    <name evidence="15" type="ORF">KXQ929_LOCUS24677</name>
    <name evidence="16" type="ORF">OKA104_LOCUS36593</name>
    <name evidence="14" type="ORF">OXD698_LOCUS20423</name>
    <name evidence="13" type="ORF">VCS650_LOCUS42285</name>
</gene>
<evidence type="ECO:0000313" key="13">
    <source>
        <dbReference type="EMBL" id="CAF1501834.1"/>
    </source>
</evidence>
<dbReference type="EMBL" id="CAJOAY010005745">
    <property type="protein sequence ID" value="CAF4118432.1"/>
    <property type="molecule type" value="Genomic_DNA"/>
</dbReference>
<dbReference type="Proteomes" id="UP000663891">
    <property type="component" value="Unassembled WGS sequence"/>
</dbReference>
<accession>A0A819JX99</accession>
<evidence type="ECO:0000259" key="9">
    <source>
        <dbReference type="SMART" id="SM00645"/>
    </source>
</evidence>
<dbReference type="InterPro" id="IPR000169">
    <property type="entry name" value="Pept_cys_AS"/>
</dbReference>
<organism evidence="15 17">
    <name type="scientific">Adineta steineri</name>
    <dbReference type="NCBI Taxonomy" id="433720"/>
    <lineage>
        <taxon>Eukaryota</taxon>
        <taxon>Metazoa</taxon>
        <taxon>Spiralia</taxon>
        <taxon>Gnathifera</taxon>
        <taxon>Rotifera</taxon>
        <taxon>Eurotatoria</taxon>
        <taxon>Bdelloidea</taxon>
        <taxon>Adinetida</taxon>
        <taxon>Adinetidae</taxon>
        <taxon>Adineta</taxon>
    </lineage>
</organism>
<dbReference type="PANTHER" id="PTHR12411">
    <property type="entry name" value="CYSTEINE PROTEASE FAMILY C1-RELATED"/>
    <property type="match status" value="1"/>
</dbReference>
<dbReference type="Proteomes" id="UP000663860">
    <property type="component" value="Unassembled WGS sequence"/>
</dbReference>
<dbReference type="InterPro" id="IPR013128">
    <property type="entry name" value="Peptidase_C1A"/>
</dbReference>
<evidence type="ECO:0000313" key="11">
    <source>
        <dbReference type="EMBL" id="CAF1413559.1"/>
    </source>
</evidence>
<dbReference type="InterPro" id="IPR025660">
    <property type="entry name" value="Pept_his_AS"/>
</dbReference>
<dbReference type="Proteomes" id="UP000663868">
    <property type="component" value="Unassembled WGS sequence"/>
</dbReference>
<evidence type="ECO:0000313" key="14">
    <source>
        <dbReference type="EMBL" id="CAF3836912.1"/>
    </source>
</evidence>
<dbReference type="SMART" id="SM00645">
    <property type="entry name" value="Pept_C1"/>
    <property type="match status" value="1"/>
</dbReference>
<keyword evidence="6" id="KW-0865">Zymogen</keyword>
<dbReference type="PROSITE" id="PS00639">
    <property type="entry name" value="THIOL_PROTEASE_HIS"/>
    <property type="match status" value="1"/>
</dbReference>
<evidence type="ECO:0000313" key="15">
    <source>
        <dbReference type="EMBL" id="CAF3934814.1"/>
    </source>
</evidence>
<proteinExistence type="inferred from homology"/>
<name>A0A819JX99_9BILA</name>
<dbReference type="InterPro" id="IPR013201">
    <property type="entry name" value="Prot_inhib_I29"/>
</dbReference>
<dbReference type="Pfam" id="PF00112">
    <property type="entry name" value="Peptidase_C1"/>
    <property type="match status" value="1"/>
</dbReference>
<comment type="similarity">
    <text evidence="1">Belongs to the peptidase C1 family.</text>
</comment>
<dbReference type="Pfam" id="PF08246">
    <property type="entry name" value="Inhibitor_I29"/>
    <property type="match status" value="1"/>
</dbReference>
<dbReference type="PROSITE" id="PS00139">
    <property type="entry name" value="THIOL_PROTEASE_CYS"/>
    <property type="match status" value="1"/>
</dbReference>
<dbReference type="GO" id="GO:0008234">
    <property type="term" value="F:cysteine-type peptidase activity"/>
    <property type="evidence" value="ECO:0007669"/>
    <property type="project" value="UniProtKB-KW"/>
</dbReference>
<dbReference type="InterPro" id="IPR000668">
    <property type="entry name" value="Peptidase_C1A_C"/>
</dbReference>
<dbReference type="OrthoDB" id="10253408at2759"/>
<dbReference type="PROSITE" id="PS51257">
    <property type="entry name" value="PROKAR_LIPOPROTEIN"/>
    <property type="match status" value="1"/>
</dbReference>
<protein>
    <submittedName>
        <fullName evidence="15">Uncharacterized protein</fullName>
    </submittedName>
</protein>
<dbReference type="SUPFAM" id="SSF54001">
    <property type="entry name" value="Cysteine proteinases"/>
    <property type="match status" value="1"/>
</dbReference>
<sequence>MKAVIIFCVLFAGASCVPMLNEYRSNEWTLFKQVHGKQYESMKEELTRRSIWEKNVAKIQQHNLEADLGIHTYTLGMNRFGDMTNEEFRKQMNGFKASAAPMEHVASHTFQVPADFAIPDAVDWRKEGYVTPIKDQGQCGSCWAFSSVGALEGQHFAKTKQLVSLSEQNLVDCSGKYGNMGCNGGWMHTCFQYVKDNEGIDTEKSYPYEARDDQCRFSKDNVGATDTGYVNVTKGSETDLQAAIATIGPISVAIDASQDSFQFYKHGVYHEKHCSTTALDHAVLAVGYDKSGSKEYYIVKNSWGTSWGIDGYIWMTRNEKNECGIASMASYPLA</sequence>
<dbReference type="EMBL" id="CAJNON010002160">
    <property type="protein sequence ID" value="CAF1501834.1"/>
    <property type="molecule type" value="Genomic_DNA"/>
</dbReference>
<evidence type="ECO:0000256" key="3">
    <source>
        <dbReference type="ARBA" id="ARBA00022729"/>
    </source>
</evidence>
<feature type="signal peptide" evidence="8">
    <location>
        <begin position="1"/>
        <end position="16"/>
    </location>
</feature>
<feature type="chain" id="PRO_5036235472" evidence="8">
    <location>
        <begin position="17"/>
        <end position="334"/>
    </location>
</feature>
<evidence type="ECO:0000313" key="12">
    <source>
        <dbReference type="EMBL" id="CAF1480165.1"/>
    </source>
</evidence>
<dbReference type="InterPro" id="IPR039417">
    <property type="entry name" value="Peptidase_C1A_papain-like"/>
</dbReference>